<evidence type="ECO:0000313" key="2">
    <source>
        <dbReference type="EMBL" id="AOW26189.1"/>
    </source>
</evidence>
<dbReference type="AlphaFoldDB" id="A0A1D8PDI1"/>
<dbReference type="InParanoid" id="A0A1D8PDI1"/>
<accession>A0A1D8PDI1</accession>
<reference evidence="2 3" key="1">
    <citation type="journal article" date="2004" name="Proc. Natl. Acad. Sci. U.S.A.">
        <title>The diploid genome sequence of Candida albicans.</title>
        <authorList>
            <person name="Jones T."/>
            <person name="Federspiel N.A."/>
            <person name="Chibana H."/>
            <person name="Dungan J."/>
            <person name="Kalman S."/>
            <person name="Magee B.B."/>
            <person name="Newport G."/>
            <person name="Thorstenson Y.R."/>
            <person name="Agabian N."/>
            <person name="Magee P.T."/>
            <person name="Davis R.W."/>
            <person name="Scherer S."/>
        </authorList>
    </citation>
    <scope>NUCLEOTIDE SEQUENCE [LARGE SCALE GENOMIC DNA]</scope>
    <source>
        <strain evidence="3">SC5314 / ATCC MYA-2876</strain>
    </source>
</reference>
<evidence type="ECO:0000313" key="1">
    <source>
        <dbReference type="CGD" id="CAL0000184657"/>
    </source>
</evidence>
<dbReference type="SMR" id="A0A1D8PDI1"/>
<name>A0A1D8PDI1_CANAL</name>
<reference evidence="2 3" key="2">
    <citation type="journal article" date="2007" name="Genome Biol.">
        <title>Assembly of the Candida albicans genome into sixteen supercontigs aligned on the eight chromosomes.</title>
        <authorList>
            <person name="van het Hoog M."/>
            <person name="Rast T.J."/>
            <person name="Martchenko M."/>
            <person name="Grindle S."/>
            <person name="Dignard D."/>
            <person name="Hogues H."/>
            <person name="Cuomo C."/>
            <person name="Berriman M."/>
            <person name="Scherer S."/>
            <person name="Magee B.B."/>
            <person name="Whiteway M."/>
            <person name="Chibana H."/>
            <person name="Nantel A."/>
            <person name="Magee P.T."/>
        </authorList>
    </citation>
    <scope>GENOME REANNOTATION</scope>
    <source>
        <strain evidence="3">SC5314 / ATCC MYA-2876</strain>
    </source>
</reference>
<dbReference type="CGD" id="CAL0000184657">
    <property type="gene designation" value="orf19.446.1"/>
</dbReference>
<reference evidence="2 3" key="3">
    <citation type="journal article" date="2013" name="Genome Biol.">
        <title>Assembly of a phased diploid Candida albicans genome facilitates allele-specific measurements and provides a simple model for repeat and indel structure.</title>
        <authorList>
            <person name="Muzzey D."/>
            <person name="Schwartz K."/>
            <person name="Weissman J.S."/>
            <person name="Sherlock G."/>
        </authorList>
    </citation>
    <scope>NUCLEOTIDE SEQUENCE [LARGE SCALE GENOMIC DNA]</scope>
    <source>
        <strain evidence="3">SC5314 / ATCC MYA-2876</strain>
    </source>
</reference>
<sequence>MAHTENYEYPPIPSQQELDDNNVPFFHRDKCAAHLINYYKCLDKGTSFCNKTKDEFYKCQYLALKERLDNHTKQTH</sequence>
<dbReference type="Pfam" id="PF05676">
    <property type="entry name" value="NDUF_B7"/>
    <property type="match status" value="1"/>
</dbReference>
<dbReference type="GeneID" id="30514991"/>
<dbReference type="InterPro" id="IPR008698">
    <property type="entry name" value="NDUB7"/>
</dbReference>
<gene>
    <name evidence="2" type="ordered locus">CAALFM_C105190CA</name>
    <name evidence="1" type="ordered locus">orf19.446.1</name>
</gene>
<proteinExistence type="predicted"/>
<dbReference type="OMA" id="CAAHLIN"/>
<evidence type="ECO:0000313" key="3">
    <source>
        <dbReference type="Proteomes" id="UP000000559"/>
    </source>
</evidence>
<dbReference type="RefSeq" id="XP_019330649.1">
    <property type="nucleotide sequence ID" value="XM_019475104.1"/>
</dbReference>
<dbReference type="EMBL" id="CP017623">
    <property type="protein sequence ID" value="AOW26189.1"/>
    <property type="molecule type" value="Genomic_DNA"/>
</dbReference>
<dbReference type="VEuPathDB" id="FungiDB:C1_05190C_A"/>
<keyword evidence="3" id="KW-1185">Reference proteome</keyword>
<organism evidence="2 3">
    <name type="scientific">Candida albicans (strain SC5314 / ATCC MYA-2876)</name>
    <name type="common">Yeast</name>
    <dbReference type="NCBI Taxonomy" id="237561"/>
    <lineage>
        <taxon>Eukaryota</taxon>
        <taxon>Fungi</taxon>
        <taxon>Dikarya</taxon>
        <taxon>Ascomycota</taxon>
        <taxon>Saccharomycotina</taxon>
        <taxon>Pichiomycetes</taxon>
        <taxon>Debaryomycetaceae</taxon>
        <taxon>Candida/Lodderomyces clade</taxon>
        <taxon>Candida</taxon>
    </lineage>
</organism>
<dbReference type="OrthoDB" id="4079124at2759"/>
<protein>
    <submittedName>
        <fullName evidence="2">Uncharacterized protein</fullName>
    </submittedName>
</protein>
<dbReference type="KEGG" id="cal:CAALFM_C105190CA"/>
<dbReference type="GO" id="GO:0005739">
    <property type="term" value="C:mitochondrion"/>
    <property type="evidence" value="ECO:0007669"/>
    <property type="project" value="InterPro"/>
</dbReference>
<dbReference type="Proteomes" id="UP000000559">
    <property type="component" value="Chromosome 1"/>
</dbReference>